<evidence type="ECO:0000313" key="2">
    <source>
        <dbReference type="Proteomes" id="UP000030151"/>
    </source>
</evidence>
<dbReference type="eggNOG" id="ENOG502T61Z">
    <property type="taxonomic scope" value="Eukaryota"/>
</dbReference>
<gene>
    <name evidence="1" type="ORF">X797_002927</name>
</gene>
<dbReference type="EMBL" id="JELW01000002">
    <property type="protein sequence ID" value="EXV05239.1"/>
    <property type="molecule type" value="Genomic_DNA"/>
</dbReference>
<protein>
    <submittedName>
        <fullName evidence="1">Uncharacterized protein</fullName>
    </submittedName>
</protein>
<name>A0A0A1V4X8_9HYPO</name>
<accession>A0A0A1V4X8</accession>
<organism evidence="1 2">
    <name type="scientific">Metarhizium robertsii</name>
    <dbReference type="NCBI Taxonomy" id="568076"/>
    <lineage>
        <taxon>Eukaryota</taxon>
        <taxon>Fungi</taxon>
        <taxon>Dikarya</taxon>
        <taxon>Ascomycota</taxon>
        <taxon>Pezizomycotina</taxon>
        <taxon>Sordariomycetes</taxon>
        <taxon>Hypocreomycetidae</taxon>
        <taxon>Hypocreales</taxon>
        <taxon>Clavicipitaceae</taxon>
        <taxon>Metarhizium</taxon>
    </lineage>
</organism>
<reference evidence="1 2" key="1">
    <citation type="submission" date="2014-02" db="EMBL/GenBank/DDBJ databases">
        <title>The genome sequence of the entomopathogenic fungus Metarhizium robertsii ARSEF 2575.</title>
        <authorList>
            <person name="Giuliano Garisto Donzelli B."/>
            <person name="Roe B.A."/>
            <person name="Macmil S.L."/>
            <person name="Krasnoff S.B."/>
            <person name="Gibson D.M."/>
        </authorList>
    </citation>
    <scope>NUCLEOTIDE SEQUENCE [LARGE SCALE GENOMIC DNA]</scope>
    <source>
        <strain evidence="1 2">ARSEF 2575</strain>
    </source>
</reference>
<dbReference type="HOGENOM" id="CLU_052224_0_0_1"/>
<proteinExistence type="predicted"/>
<evidence type="ECO:0000313" key="1">
    <source>
        <dbReference type="EMBL" id="EXV05239.1"/>
    </source>
</evidence>
<dbReference type="Proteomes" id="UP000030151">
    <property type="component" value="Unassembled WGS sequence"/>
</dbReference>
<dbReference type="AlphaFoldDB" id="A0A0A1V4X8"/>
<comment type="caution">
    <text evidence="1">The sequence shown here is derived from an EMBL/GenBank/DDBJ whole genome shotgun (WGS) entry which is preliminary data.</text>
</comment>
<sequence>MDSEWEQRAEKALKMTSKPFLDDNIMDHESPPSCAKSDIKRPRLRKFPFDLDSISFVGGIYPYRGRNVCTGQGLDGGLDGYNWKIRVQNAGPTHVFKLLWDTEPWYPHYYAPQRECQNAALLQAMEAAVADAARPDNANGPILVNPEPKTWDEAYKNMLAFSNEARRQRIGVQSHDLLSITSMPRMRKCYGWMQFTGEELIRRLPPRLFPPYVEVDKVVRSIDDEKLYTAVVYEFIEEAANDVDVVKSVMEFLWHAGFSYLWPKADNWKAGVLVDLSDIVNPRSYGWNRQGCGETDPSFVLKTYT</sequence>
<dbReference type="OrthoDB" id="4937615at2759"/>